<gene>
    <name evidence="7" type="ORF">DRB17_17360</name>
</gene>
<protein>
    <submittedName>
        <fullName evidence="7">Glycine/betaine ABC transporter substrate-binding protein</fullName>
    </submittedName>
</protein>
<dbReference type="GO" id="GO:0015226">
    <property type="term" value="F:carnitine transmembrane transporter activity"/>
    <property type="evidence" value="ECO:0007669"/>
    <property type="project" value="TreeGrafter"/>
</dbReference>
<organism evidence="7 8">
    <name type="scientific">Ferruginivarius sediminum</name>
    <dbReference type="NCBI Taxonomy" id="2661937"/>
    <lineage>
        <taxon>Bacteria</taxon>
        <taxon>Pseudomonadati</taxon>
        <taxon>Pseudomonadota</taxon>
        <taxon>Alphaproteobacteria</taxon>
        <taxon>Rhodospirillales</taxon>
        <taxon>Rhodospirillaceae</taxon>
        <taxon>Ferruginivarius</taxon>
    </lineage>
</organism>
<dbReference type="PANTHER" id="PTHR47737">
    <property type="entry name" value="GLYCINE BETAINE/PROLINE BETAINE TRANSPORT SYSTEM PERMEASE PROTEIN PROW"/>
    <property type="match status" value="1"/>
</dbReference>
<dbReference type="SUPFAM" id="SSF53850">
    <property type="entry name" value="Periplasmic binding protein-like II"/>
    <property type="match status" value="1"/>
</dbReference>
<dbReference type="AlphaFoldDB" id="A0A369T5G3"/>
<dbReference type="GO" id="GO:0005275">
    <property type="term" value="F:amine transmembrane transporter activity"/>
    <property type="evidence" value="ECO:0007669"/>
    <property type="project" value="TreeGrafter"/>
</dbReference>
<dbReference type="GO" id="GO:0015871">
    <property type="term" value="P:choline transport"/>
    <property type="evidence" value="ECO:0007669"/>
    <property type="project" value="TreeGrafter"/>
</dbReference>
<comment type="subcellular location">
    <subcellularLocation>
        <location evidence="1">Cell membrane</location>
    </subcellularLocation>
</comment>
<evidence type="ECO:0000313" key="8">
    <source>
        <dbReference type="Proteomes" id="UP000253941"/>
    </source>
</evidence>
<keyword evidence="3" id="KW-1003">Cell membrane</keyword>
<evidence type="ECO:0000259" key="6">
    <source>
        <dbReference type="Pfam" id="PF04069"/>
    </source>
</evidence>
<evidence type="ECO:0000313" key="7">
    <source>
        <dbReference type="EMBL" id="RDD60559.1"/>
    </source>
</evidence>
<evidence type="ECO:0000256" key="5">
    <source>
        <dbReference type="SAM" id="SignalP"/>
    </source>
</evidence>
<dbReference type="GO" id="GO:0043190">
    <property type="term" value="C:ATP-binding cassette (ABC) transporter complex"/>
    <property type="evidence" value="ECO:0007669"/>
    <property type="project" value="InterPro"/>
</dbReference>
<comment type="caution">
    <text evidence="7">The sequence shown here is derived from an EMBL/GenBank/DDBJ whole genome shotgun (WGS) entry which is preliminary data.</text>
</comment>
<feature type="chain" id="PRO_5017025824" evidence="5">
    <location>
        <begin position="30"/>
        <end position="287"/>
    </location>
</feature>
<evidence type="ECO:0000256" key="2">
    <source>
        <dbReference type="ARBA" id="ARBA00022448"/>
    </source>
</evidence>
<keyword evidence="8" id="KW-1185">Reference proteome</keyword>
<sequence length="287" mass="31750">MLRRSILRTAALAAAAVVASAGWSAPASADEGELRIGLNNWAENVAVSNMWKILLEEKGYDVELISAGKSVIYDGVARKNLDIGLEVWMPTTDKPFYSKYEDRIALQDAWYRGTGLGLVVPAYVDEVDTIPELKANAEMFDEKIVGIDPGSALMGLTEDAIDAYGLEDFELVASSGPGMTSALKKAIRQDEPVVVTLWNPHWAFADFDLKYLKDPKNVYGQGENIHWMSHMDLKDENPKVVEWLNAWDMNDQQLGGLMAVINEVGDPAKGASQWIGNNRELVDSWMQ</sequence>
<dbReference type="PROSITE" id="PS51318">
    <property type="entry name" value="TAT"/>
    <property type="match status" value="1"/>
</dbReference>
<dbReference type="InterPro" id="IPR007210">
    <property type="entry name" value="ABC_Gly_betaine_transp_sub-bd"/>
</dbReference>
<evidence type="ECO:0000256" key="1">
    <source>
        <dbReference type="ARBA" id="ARBA00004236"/>
    </source>
</evidence>
<dbReference type="Proteomes" id="UP000253941">
    <property type="component" value="Unassembled WGS sequence"/>
</dbReference>
<dbReference type="CDD" id="cd13639">
    <property type="entry name" value="PBP2_OpuAC_like"/>
    <property type="match status" value="1"/>
</dbReference>
<keyword evidence="4" id="KW-0472">Membrane</keyword>
<dbReference type="PANTHER" id="PTHR47737:SF1">
    <property type="entry name" value="GLYCINE BETAINE_PROLINE BETAINE TRANSPORT SYSTEM PERMEASE PROTEIN PROW"/>
    <property type="match status" value="1"/>
</dbReference>
<dbReference type="RefSeq" id="WP_114583495.1">
    <property type="nucleotide sequence ID" value="NZ_QPMH01000024.1"/>
</dbReference>
<keyword evidence="2" id="KW-0813">Transport</keyword>
<feature type="signal peptide" evidence="5">
    <location>
        <begin position="1"/>
        <end position="29"/>
    </location>
</feature>
<dbReference type="Gene3D" id="3.40.190.10">
    <property type="entry name" value="Periplasmic binding protein-like II"/>
    <property type="match status" value="1"/>
</dbReference>
<accession>A0A369T5G3</accession>
<evidence type="ECO:0000256" key="3">
    <source>
        <dbReference type="ARBA" id="ARBA00022475"/>
    </source>
</evidence>
<feature type="domain" description="ABC-type glycine betaine transport system substrate-binding" evidence="6">
    <location>
        <begin position="33"/>
        <end position="275"/>
    </location>
</feature>
<name>A0A369T5G3_9PROT</name>
<dbReference type="GO" id="GO:0031460">
    <property type="term" value="P:glycine betaine transport"/>
    <property type="evidence" value="ECO:0007669"/>
    <property type="project" value="TreeGrafter"/>
</dbReference>
<dbReference type="EMBL" id="QPMH01000024">
    <property type="protein sequence ID" value="RDD60559.1"/>
    <property type="molecule type" value="Genomic_DNA"/>
</dbReference>
<keyword evidence="5" id="KW-0732">Signal</keyword>
<reference evidence="7 8" key="1">
    <citation type="submission" date="2018-07" db="EMBL/GenBank/DDBJ databases">
        <title>Venubactetium sediminum gen. nov., sp. nov., isolated from a marine solar saltern.</title>
        <authorList>
            <person name="Wang S."/>
        </authorList>
    </citation>
    <scope>NUCLEOTIDE SEQUENCE [LARGE SCALE GENOMIC DNA]</scope>
    <source>
        <strain evidence="7 8">WD2A32</strain>
    </source>
</reference>
<dbReference type="InterPro" id="IPR006311">
    <property type="entry name" value="TAT_signal"/>
</dbReference>
<evidence type="ECO:0000256" key="4">
    <source>
        <dbReference type="ARBA" id="ARBA00023136"/>
    </source>
</evidence>
<dbReference type="Pfam" id="PF04069">
    <property type="entry name" value="OpuAC"/>
    <property type="match status" value="1"/>
</dbReference>
<dbReference type="Gene3D" id="3.40.190.100">
    <property type="entry name" value="Glycine betaine-binding periplasmic protein, domain 2"/>
    <property type="match status" value="1"/>
</dbReference>
<proteinExistence type="predicted"/>